<evidence type="ECO:0000256" key="4">
    <source>
        <dbReference type="ARBA" id="ARBA00022553"/>
    </source>
</evidence>
<dbReference type="Pfam" id="PF00512">
    <property type="entry name" value="HisKA"/>
    <property type="match status" value="1"/>
</dbReference>
<dbReference type="PROSITE" id="PS50885">
    <property type="entry name" value="HAMP"/>
    <property type="match status" value="1"/>
</dbReference>
<keyword evidence="5" id="KW-0808">Transferase</keyword>
<accession>A0A423DV27</accession>
<comment type="catalytic activity">
    <reaction evidence="1">
        <text>ATP + protein L-histidine = ADP + protein N-phospho-L-histidine.</text>
        <dbReference type="EC" id="2.7.13.3"/>
    </reaction>
</comment>
<dbReference type="Gene3D" id="3.30.450.20">
    <property type="entry name" value="PAS domain"/>
    <property type="match status" value="1"/>
</dbReference>
<dbReference type="NCBIfam" id="NF008312">
    <property type="entry name" value="PRK11100.1"/>
    <property type="match status" value="1"/>
</dbReference>
<dbReference type="EMBL" id="MOAM01000013">
    <property type="protein sequence ID" value="ROL76047.1"/>
    <property type="molecule type" value="Genomic_DNA"/>
</dbReference>
<keyword evidence="14" id="KW-1185">Reference proteome</keyword>
<keyword evidence="10" id="KW-0472">Membrane</keyword>
<keyword evidence="7 13" id="KW-0418">Kinase</keyword>
<dbReference type="InterPro" id="IPR029151">
    <property type="entry name" value="Sensor-like_sf"/>
</dbReference>
<dbReference type="CDD" id="cd00082">
    <property type="entry name" value="HisKA"/>
    <property type="match status" value="1"/>
</dbReference>
<dbReference type="InterPro" id="IPR036097">
    <property type="entry name" value="HisK_dim/P_sf"/>
</dbReference>
<gene>
    <name evidence="13" type="ORF">BHU25_07540</name>
</gene>
<dbReference type="InterPro" id="IPR036890">
    <property type="entry name" value="HATPase_C_sf"/>
</dbReference>
<evidence type="ECO:0000256" key="6">
    <source>
        <dbReference type="ARBA" id="ARBA00022692"/>
    </source>
</evidence>
<dbReference type="InterPro" id="IPR003661">
    <property type="entry name" value="HisK_dim/P_dom"/>
</dbReference>
<dbReference type="SUPFAM" id="SSF103190">
    <property type="entry name" value="Sensory domain-like"/>
    <property type="match status" value="1"/>
</dbReference>
<evidence type="ECO:0000256" key="3">
    <source>
        <dbReference type="ARBA" id="ARBA00012438"/>
    </source>
</evidence>
<dbReference type="AlphaFoldDB" id="A0A423DV27"/>
<dbReference type="SMART" id="SM00388">
    <property type="entry name" value="HisKA"/>
    <property type="match status" value="1"/>
</dbReference>
<dbReference type="InterPro" id="IPR005467">
    <property type="entry name" value="His_kinase_dom"/>
</dbReference>
<dbReference type="Proteomes" id="UP000285286">
    <property type="component" value="Unassembled WGS sequence"/>
</dbReference>
<dbReference type="InterPro" id="IPR050428">
    <property type="entry name" value="TCS_sensor_his_kinase"/>
</dbReference>
<dbReference type="SUPFAM" id="SSF47384">
    <property type="entry name" value="Homodimeric domain of signal transducing histidine kinase"/>
    <property type="match status" value="1"/>
</dbReference>
<dbReference type="GO" id="GO:0000155">
    <property type="term" value="F:phosphorelay sensor kinase activity"/>
    <property type="evidence" value="ECO:0007669"/>
    <property type="project" value="InterPro"/>
</dbReference>
<evidence type="ECO:0000256" key="2">
    <source>
        <dbReference type="ARBA" id="ARBA00004370"/>
    </source>
</evidence>
<evidence type="ECO:0000259" key="11">
    <source>
        <dbReference type="PROSITE" id="PS50109"/>
    </source>
</evidence>
<comment type="caution">
    <text evidence="13">The sequence shown here is derived from an EMBL/GenBank/DDBJ whole genome shotgun (WGS) entry which is preliminary data.</text>
</comment>
<dbReference type="InterPro" id="IPR003660">
    <property type="entry name" value="HAMP_dom"/>
</dbReference>
<feature type="transmembrane region" description="Helical" evidence="10">
    <location>
        <begin position="6"/>
        <end position="26"/>
    </location>
</feature>
<dbReference type="Gene3D" id="1.10.287.130">
    <property type="match status" value="1"/>
</dbReference>
<protein>
    <recommendedName>
        <fullName evidence="3">histidine kinase</fullName>
        <ecNumber evidence="3">2.7.13.3</ecNumber>
    </recommendedName>
</protein>
<dbReference type="Gene3D" id="6.10.340.10">
    <property type="match status" value="1"/>
</dbReference>
<dbReference type="Pfam" id="PF00672">
    <property type="entry name" value="HAMP"/>
    <property type="match status" value="1"/>
</dbReference>
<dbReference type="EC" id="2.7.13.3" evidence="3"/>
<proteinExistence type="predicted"/>
<keyword evidence="4" id="KW-0597">Phosphoprotein</keyword>
<dbReference type="GO" id="GO:0016020">
    <property type="term" value="C:membrane"/>
    <property type="evidence" value="ECO:0007669"/>
    <property type="project" value="UniProtKB-SubCell"/>
</dbReference>
<dbReference type="Pfam" id="PF02518">
    <property type="entry name" value="HATPase_c"/>
    <property type="match status" value="1"/>
</dbReference>
<dbReference type="PANTHER" id="PTHR45436">
    <property type="entry name" value="SENSOR HISTIDINE KINASE YKOH"/>
    <property type="match status" value="1"/>
</dbReference>
<dbReference type="InterPro" id="IPR003594">
    <property type="entry name" value="HATPase_dom"/>
</dbReference>
<dbReference type="PANTHER" id="PTHR45436:SF10">
    <property type="entry name" value="HISTIDINE KINASE"/>
    <property type="match status" value="1"/>
</dbReference>
<dbReference type="STRING" id="1292031.GCA_000425805_00894"/>
<evidence type="ECO:0000313" key="14">
    <source>
        <dbReference type="Proteomes" id="UP000285286"/>
    </source>
</evidence>
<evidence type="ECO:0000256" key="1">
    <source>
        <dbReference type="ARBA" id="ARBA00000085"/>
    </source>
</evidence>
<dbReference type="RefSeq" id="WP_123565319.1">
    <property type="nucleotide sequence ID" value="NZ_MOAM01000013.1"/>
</dbReference>
<comment type="subcellular location">
    <subcellularLocation>
        <location evidence="2">Membrane</location>
    </subcellularLocation>
</comment>
<evidence type="ECO:0000313" key="13">
    <source>
        <dbReference type="EMBL" id="ROL76047.1"/>
    </source>
</evidence>
<keyword evidence="6 10" id="KW-0812">Transmembrane</keyword>
<dbReference type="PROSITE" id="PS50109">
    <property type="entry name" value="HIS_KIN"/>
    <property type="match status" value="1"/>
</dbReference>
<feature type="domain" description="Histidine kinase" evidence="11">
    <location>
        <begin position="262"/>
        <end position="475"/>
    </location>
</feature>
<feature type="domain" description="HAMP" evidence="12">
    <location>
        <begin position="204"/>
        <end position="255"/>
    </location>
</feature>
<evidence type="ECO:0000256" key="10">
    <source>
        <dbReference type="SAM" id="Phobius"/>
    </source>
</evidence>
<dbReference type="CDD" id="cd06225">
    <property type="entry name" value="HAMP"/>
    <property type="match status" value="1"/>
</dbReference>
<dbReference type="SMART" id="SM00387">
    <property type="entry name" value="HATPase_c"/>
    <property type="match status" value="1"/>
</dbReference>
<dbReference type="Gene3D" id="3.30.565.10">
    <property type="entry name" value="Histidine kinase-like ATPase, C-terminal domain"/>
    <property type="match status" value="1"/>
</dbReference>
<keyword evidence="9" id="KW-0902">Two-component regulatory system</keyword>
<keyword evidence="8 10" id="KW-1133">Transmembrane helix</keyword>
<feature type="transmembrane region" description="Helical" evidence="10">
    <location>
        <begin position="184"/>
        <end position="206"/>
    </location>
</feature>
<dbReference type="CDD" id="cd18773">
    <property type="entry name" value="PDC1_HK_sensor"/>
    <property type="match status" value="1"/>
</dbReference>
<evidence type="ECO:0000256" key="7">
    <source>
        <dbReference type="ARBA" id="ARBA00022777"/>
    </source>
</evidence>
<reference evidence="13 14" key="1">
    <citation type="submission" date="2016-10" db="EMBL/GenBank/DDBJ databases">
        <title>Comparative genome analysis of multiple Pseudomonas spp. focuses on biocontrol and plant growth promoting traits.</title>
        <authorList>
            <person name="Tao X.-Y."/>
            <person name="Taylor C.G."/>
        </authorList>
    </citation>
    <scope>NUCLEOTIDE SEQUENCE [LARGE SCALE GENOMIC DNA]</scope>
    <source>
        <strain evidence="13 14">15D11</strain>
    </source>
</reference>
<organism evidence="13 14">
    <name type="scientific">Pseudomonas vranovensis</name>
    <dbReference type="NCBI Taxonomy" id="321661"/>
    <lineage>
        <taxon>Bacteria</taxon>
        <taxon>Pseudomonadati</taxon>
        <taxon>Pseudomonadota</taxon>
        <taxon>Gammaproteobacteria</taxon>
        <taxon>Pseudomonadales</taxon>
        <taxon>Pseudomonadaceae</taxon>
        <taxon>Pseudomonas</taxon>
    </lineage>
</organism>
<evidence type="ECO:0000256" key="5">
    <source>
        <dbReference type="ARBA" id="ARBA00022679"/>
    </source>
</evidence>
<sequence length="477" mass="53110">MRLGIRIFLVYFLFVGLTGYFILSTVREQIRPGVRQSTEETLVDTANLLAEILHDDVKAGTLGQSRLPVLLRAYGQRQPKADIWGLSKNQVNHRIYVTDAQGKVLLDSAGVAVGEDYSRWNDVYLTLRGQYGARSTRSNPDDPDSSVMHVAAPILDDGKIIGVITVAKPNKSLQPYIDRSERRLMYLGLGLIGLGLLVGAALSWWLARSLRRLTRYAQAVSEGERTALPHYRGGELWQLAAAVERMRTQLEGKDYVERYVHTLTHELKSPLAAIRGASELLQGPMSDEQRQRFAGNIESESARMQQLIERLLNLAQVEQMQALEEQQQVPLAALVDELLLAQGARIESAELQVRQRLPSAARLLCDPFLMRQAIANLLDNALDFTPPGGLLVFELEHGDGRVALSLFNQGESIPDYALGRLSERFYSLPRPFSGRKSTGLGLNFVEEVMQLHGGALEVANVEDGVRVRLWLPAKRLG</sequence>
<evidence type="ECO:0000256" key="8">
    <source>
        <dbReference type="ARBA" id="ARBA00022989"/>
    </source>
</evidence>
<dbReference type="SMART" id="SM00304">
    <property type="entry name" value="HAMP"/>
    <property type="match status" value="1"/>
</dbReference>
<evidence type="ECO:0000256" key="9">
    <source>
        <dbReference type="ARBA" id="ARBA00023012"/>
    </source>
</evidence>
<name>A0A423DV27_9PSED</name>
<evidence type="ECO:0000259" key="12">
    <source>
        <dbReference type="PROSITE" id="PS50885"/>
    </source>
</evidence>
<dbReference type="SUPFAM" id="SSF55874">
    <property type="entry name" value="ATPase domain of HSP90 chaperone/DNA topoisomerase II/histidine kinase"/>
    <property type="match status" value="1"/>
</dbReference>